<feature type="region of interest" description="Disordered" evidence="2">
    <location>
        <begin position="573"/>
        <end position="596"/>
    </location>
</feature>
<dbReference type="InterPro" id="IPR002213">
    <property type="entry name" value="UDP_glucos_trans"/>
</dbReference>
<dbReference type="GO" id="GO:0008194">
    <property type="term" value="F:UDP-glycosyltransferase activity"/>
    <property type="evidence" value="ECO:0007669"/>
    <property type="project" value="InterPro"/>
</dbReference>
<dbReference type="AlphaFoldDB" id="A0A7G2E4E8"/>
<dbReference type="EMBL" id="LR881466">
    <property type="protein sequence ID" value="CAD5317138.1"/>
    <property type="molecule type" value="Genomic_DNA"/>
</dbReference>
<dbReference type="CDD" id="cd03784">
    <property type="entry name" value="GT1_Gtf-like"/>
    <property type="match status" value="1"/>
</dbReference>
<keyword evidence="3" id="KW-0812">Transmembrane</keyword>
<organism evidence="4 5">
    <name type="scientific">Arabidopsis thaliana</name>
    <name type="common">Mouse-ear cress</name>
    <dbReference type="NCBI Taxonomy" id="3702"/>
    <lineage>
        <taxon>Eukaryota</taxon>
        <taxon>Viridiplantae</taxon>
        <taxon>Streptophyta</taxon>
        <taxon>Embryophyta</taxon>
        <taxon>Tracheophyta</taxon>
        <taxon>Spermatophyta</taxon>
        <taxon>Magnoliopsida</taxon>
        <taxon>eudicotyledons</taxon>
        <taxon>Gunneridae</taxon>
        <taxon>Pentapetalae</taxon>
        <taxon>rosids</taxon>
        <taxon>malvids</taxon>
        <taxon>Brassicales</taxon>
        <taxon>Brassicaceae</taxon>
        <taxon>Camelineae</taxon>
        <taxon>Arabidopsis</taxon>
    </lineage>
</organism>
<keyword evidence="1" id="KW-0808">Transferase</keyword>
<dbReference type="FunFam" id="3.40.50.2000:FF:000143">
    <property type="entry name" value="UDP-glycosyltransferase 89B1"/>
    <property type="match status" value="1"/>
</dbReference>
<gene>
    <name evidence="4" type="ORF">AT9943_LOCUS5426</name>
</gene>
<dbReference type="PANTHER" id="PTHR36004:SF1">
    <property type="entry name" value="AT-RICH INTERACTIVE DOMAIN PROTEIN"/>
    <property type="match status" value="1"/>
</dbReference>
<proteinExistence type="predicted"/>
<reference evidence="4 5" key="1">
    <citation type="submission" date="2020-09" db="EMBL/GenBank/DDBJ databases">
        <authorList>
            <person name="Ashkenazy H."/>
        </authorList>
    </citation>
    <scope>NUCLEOTIDE SEQUENCE [LARGE SCALE GENOMIC DNA]</scope>
    <source>
        <strain evidence="5">cv. Cdm-0</strain>
    </source>
</reference>
<accession>A0A7G2E4E8</accession>
<name>A0A7G2E4E8_ARATH</name>
<evidence type="ECO:0000256" key="3">
    <source>
        <dbReference type="SAM" id="Phobius"/>
    </source>
</evidence>
<evidence type="ECO:0000313" key="4">
    <source>
        <dbReference type="EMBL" id="CAD5317138.1"/>
    </source>
</evidence>
<protein>
    <submittedName>
        <fullName evidence="4">(thale cress) hypothetical protein</fullName>
    </submittedName>
</protein>
<evidence type="ECO:0000256" key="2">
    <source>
        <dbReference type="SAM" id="MobiDB-lite"/>
    </source>
</evidence>
<dbReference type="Gene3D" id="3.40.50.2000">
    <property type="entry name" value="Glycogen Phosphorylase B"/>
    <property type="match status" value="2"/>
</dbReference>
<keyword evidence="3" id="KW-1133">Transmembrane helix</keyword>
<feature type="transmembrane region" description="Helical" evidence="3">
    <location>
        <begin position="529"/>
        <end position="549"/>
    </location>
</feature>
<dbReference type="PANTHER" id="PTHR36004">
    <property type="entry name" value="AT-RICH INTERACTIVE DOMAIN PROTEIN"/>
    <property type="match status" value="1"/>
</dbReference>
<keyword evidence="3" id="KW-0472">Membrane</keyword>
<evidence type="ECO:0000256" key="1">
    <source>
        <dbReference type="ARBA" id="ARBA00022679"/>
    </source>
</evidence>
<sequence>MTVNEENNKPTKTHVLIFPFPAQGHMIPLLDFTHRLALRGGAALKITVLVTPKNLPFLSPLLSAVVNIEPLILPFPSHPSIPSGVENVQDLPPSGFPLMIHALGNLHAPLISWITSHPSPPVAIVSDFFLGWTKNLGIPRFDFSPSAAITCCILNTLWIEMPTKINEDDDNEILHFPKIPNCPKYRFDQISSLYRSYVHGDPAWEFIRDSFRDNVASWGLVVNSFTAMEGVYLEHLKREMGHDRVWAVGPILPLSGGNRGGPTSVSVDHVMSWLDAREDNHVVYVCFGSQVVLTKEQTLALASGLEKSGVHFIWAVKEPVEKDSTRPDTVPDSDELARVFADSVTGKQTERIKAVELRKAALDAIQERGSSVKDLDGFIRHVEMALTVSSGGGGARIRCNDLTDSSRNPFSTFRLVNFPNPSRTGLHVVSAAKKPSTQTGRFDSKKRRTLVPTTTTTEQPEEGNGGFDGENPPSQIVINDEDGDRTVVNTRFRGDPKDAPKFAIKDLPGLEPDPFEGEKWDGLGFFVQYLWAFGILFALISGGLAAGTYNEGATDFKETPVYKEAIQSRDLLDEAESSNSEDVFESNPTEVAPSLE</sequence>
<dbReference type="SUPFAM" id="SSF53756">
    <property type="entry name" value="UDP-Glycosyltransferase/glycogen phosphorylase"/>
    <property type="match status" value="1"/>
</dbReference>
<feature type="compositionally biased region" description="Polar residues" evidence="2">
    <location>
        <begin position="577"/>
        <end position="589"/>
    </location>
</feature>
<evidence type="ECO:0000313" key="5">
    <source>
        <dbReference type="Proteomes" id="UP000516314"/>
    </source>
</evidence>
<dbReference type="Proteomes" id="UP000516314">
    <property type="component" value="Chromosome 1"/>
</dbReference>
<feature type="region of interest" description="Disordered" evidence="2">
    <location>
        <begin position="432"/>
        <end position="479"/>
    </location>
</feature>